<protein>
    <submittedName>
        <fullName evidence="1">Uncharacterized protein</fullName>
    </submittedName>
</protein>
<accession>A0A932GRM1</accession>
<proteinExistence type="predicted"/>
<dbReference type="Proteomes" id="UP000741360">
    <property type="component" value="Unassembled WGS sequence"/>
</dbReference>
<dbReference type="AlphaFoldDB" id="A0A932GRM1"/>
<dbReference type="EMBL" id="JACPSX010000217">
    <property type="protein sequence ID" value="MBI3015617.1"/>
    <property type="molecule type" value="Genomic_DNA"/>
</dbReference>
<gene>
    <name evidence="1" type="ORF">HYY65_11305</name>
</gene>
<sequence>MKAITLPAHFDGEQIRLDEPYVLEPDTKLLVTVLPKHPAEDEQDAWWPLATAGLAAAYGPDEPEYSLDCLKERNPEYAGS</sequence>
<comment type="caution">
    <text evidence="1">The sequence shown here is derived from an EMBL/GenBank/DDBJ whole genome shotgun (WGS) entry which is preliminary data.</text>
</comment>
<reference evidence="1" key="1">
    <citation type="submission" date="2020-07" db="EMBL/GenBank/DDBJ databases">
        <title>Huge and variable diversity of episymbiotic CPR bacteria and DPANN archaea in groundwater ecosystems.</title>
        <authorList>
            <person name="He C.Y."/>
            <person name="Keren R."/>
            <person name="Whittaker M."/>
            <person name="Farag I.F."/>
            <person name="Doudna J."/>
            <person name="Cate J.H.D."/>
            <person name="Banfield J.F."/>
        </authorList>
    </citation>
    <scope>NUCLEOTIDE SEQUENCE</scope>
    <source>
        <strain evidence="1">NC_groundwater_717_Ag_S-0.2um_59_8</strain>
    </source>
</reference>
<organism evidence="1 2">
    <name type="scientific">Tectimicrobiota bacterium</name>
    <dbReference type="NCBI Taxonomy" id="2528274"/>
    <lineage>
        <taxon>Bacteria</taxon>
        <taxon>Pseudomonadati</taxon>
        <taxon>Nitrospinota/Tectimicrobiota group</taxon>
        <taxon>Candidatus Tectimicrobiota</taxon>
    </lineage>
</organism>
<name>A0A932GRM1_UNCTE</name>
<evidence type="ECO:0000313" key="2">
    <source>
        <dbReference type="Proteomes" id="UP000741360"/>
    </source>
</evidence>
<evidence type="ECO:0000313" key="1">
    <source>
        <dbReference type="EMBL" id="MBI3015617.1"/>
    </source>
</evidence>